<dbReference type="EMBL" id="JBHSQI010000003">
    <property type="protein sequence ID" value="MFC6153579.1"/>
    <property type="molecule type" value="Genomic_DNA"/>
</dbReference>
<accession>A0ABW1QYI8</accession>
<evidence type="ECO:0000256" key="4">
    <source>
        <dbReference type="SAM" id="MobiDB-lite"/>
    </source>
</evidence>
<name>A0ABW1QYI8_9ACTN</name>
<proteinExistence type="inferred from homology"/>
<feature type="compositionally biased region" description="Low complexity" evidence="4">
    <location>
        <begin position="57"/>
        <end position="73"/>
    </location>
</feature>
<evidence type="ECO:0000256" key="1">
    <source>
        <dbReference type="ARBA" id="ARBA00022801"/>
    </source>
</evidence>
<gene>
    <name evidence="6" type="ORF">ACFPWU_07860</name>
</gene>
<comment type="similarity">
    <text evidence="3">Belongs to the glycosyl hydrolase 26 family.</text>
</comment>
<evidence type="ECO:0000259" key="5">
    <source>
        <dbReference type="PROSITE" id="PS51764"/>
    </source>
</evidence>
<evidence type="ECO:0000313" key="6">
    <source>
        <dbReference type="EMBL" id="MFC6153579.1"/>
    </source>
</evidence>
<organism evidence="6 7">
    <name type="scientific">Nocardioides yefusunii</name>
    <dbReference type="NCBI Taxonomy" id="2500546"/>
    <lineage>
        <taxon>Bacteria</taxon>
        <taxon>Bacillati</taxon>
        <taxon>Actinomycetota</taxon>
        <taxon>Actinomycetes</taxon>
        <taxon>Propionibacteriales</taxon>
        <taxon>Nocardioidaceae</taxon>
        <taxon>Nocardioides</taxon>
    </lineage>
</organism>
<comment type="caution">
    <text evidence="6">The sequence shown here is derived from an EMBL/GenBank/DDBJ whole genome shotgun (WGS) entry which is preliminary data.</text>
</comment>
<dbReference type="InterPro" id="IPR017853">
    <property type="entry name" value="GH"/>
</dbReference>
<feature type="active site" description="Proton donor" evidence="3">
    <location>
        <position position="240"/>
    </location>
</feature>
<reference evidence="7" key="1">
    <citation type="journal article" date="2019" name="Int. J. Syst. Evol. Microbiol.">
        <title>The Global Catalogue of Microorganisms (GCM) 10K type strain sequencing project: providing services to taxonomists for standard genome sequencing and annotation.</title>
        <authorList>
            <consortium name="The Broad Institute Genomics Platform"/>
            <consortium name="The Broad Institute Genome Sequencing Center for Infectious Disease"/>
            <person name="Wu L."/>
            <person name="Ma J."/>
        </authorList>
    </citation>
    <scope>NUCLEOTIDE SEQUENCE [LARGE SCALE GENOMIC DNA]</scope>
    <source>
        <strain evidence="7">DFY28</strain>
    </source>
</reference>
<evidence type="ECO:0000256" key="3">
    <source>
        <dbReference type="PROSITE-ProRule" id="PRU01100"/>
    </source>
</evidence>
<dbReference type="SUPFAM" id="SSF51445">
    <property type="entry name" value="(Trans)glycosidases"/>
    <property type="match status" value="1"/>
</dbReference>
<dbReference type="Gene3D" id="3.20.20.80">
    <property type="entry name" value="Glycosidases"/>
    <property type="match status" value="1"/>
</dbReference>
<dbReference type="Proteomes" id="UP001596098">
    <property type="component" value="Unassembled WGS sequence"/>
</dbReference>
<sequence>MGQRTVVAAPFLGAALVLVMALVLVGSLGAAFLLGAPEDAGHGEATRADSGARGNGTTPSPATSEPTSGSRPGPTGGAPGSLLGDALSDPRGEPGETLLPNHVGETSSGVAPEAGHGGRSDPPPQTLEPGEAAVAHSAPVYRSTGTVFGVALSSTDGSIPEALATNDALFGRLPVVRQFEPGLPPVGAWSRRGVLADRMLVHSFRRAPQEIVRGIHDDAIAAFFAQAPTQQPIFFSYWHEPEPDIAAGRFSAEQYRAAFRHVVDLVAMTGKENLYPTLILTGWTADPASGRDWRDYSPGDDHVSVLAWDPYNGAHGNPDRYRSPAEVFGHVVRVSAEAGKPWGIAETGSALVAGDTGTGRAEWLRRSGEYLARHGAAFVTYFQSTRDGDFKLLDEPSVRAWARHVQRGSR</sequence>
<feature type="domain" description="GH26" evidence="5">
    <location>
        <begin position="94"/>
        <end position="402"/>
    </location>
</feature>
<feature type="active site" description="Nucleophile" evidence="3">
    <location>
        <position position="346"/>
    </location>
</feature>
<dbReference type="PROSITE" id="PS51764">
    <property type="entry name" value="GH26"/>
    <property type="match status" value="1"/>
</dbReference>
<protein>
    <recommendedName>
        <fullName evidence="5">GH26 domain-containing protein</fullName>
    </recommendedName>
</protein>
<keyword evidence="7" id="KW-1185">Reference proteome</keyword>
<dbReference type="InterPro" id="IPR022790">
    <property type="entry name" value="GH26_dom"/>
</dbReference>
<feature type="region of interest" description="Disordered" evidence="4">
    <location>
        <begin position="42"/>
        <end position="132"/>
    </location>
</feature>
<keyword evidence="1 3" id="KW-0378">Hydrolase</keyword>
<evidence type="ECO:0000313" key="7">
    <source>
        <dbReference type="Proteomes" id="UP001596098"/>
    </source>
</evidence>
<evidence type="ECO:0000256" key="2">
    <source>
        <dbReference type="ARBA" id="ARBA00023295"/>
    </source>
</evidence>
<dbReference type="RefSeq" id="WP_128221382.1">
    <property type="nucleotide sequence ID" value="NZ_CP034929.1"/>
</dbReference>
<keyword evidence="2 3" id="KW-0326">Glycosidase</keyword>